<dbReference type="EMBL" id="BONR01000004">
    <property type="protein sequence ID" value="GIG55071.1"/>
    <property type="molecule type" value="Genomic_DNA"/>
</dbReference>
<evidence type="ECO:0000259" key="1">
    <source>
        <dbReference type="Pfam" id="PF13472"/>
    </source>
</evidence>
<dbReference type="InterPro" id="IPR036514">
    <property type="entry name" value="SGNH_hydro_sf"/>
</dbReference>
<dbReference type="Pfam" id="PF13472">
    <property type="entry name" value="Lipase_GDSL_2"/>
    <property type="match status" value="1"/>
</dbReference>
<dbReference type="Gene3D" id="3.40.50.1110">
    <property type="entry name" value="SGNH hydrolase"/>
    <property type="match status" value="1"/>
</dbReference>
<gene>
    <name evidence="2" type="ORF">Dac01nite_18230</name>
</gene>
<keyword evidence="2" id="KW-0378">Hydrolase</keyword>
<comment type="caution">
    <text evidence="2">The sequence shown here is derived from an EMBL/GenBank/DDBJ whole genome shotgun (WGS) entry which is preliminary data.</text>
</comment>
<accession>A0A919Q549</accession>
<dbReference type="SUPFAM" id="SSF52266">
    <property type="entry name" value="SGNH hydrolase"/>
    <property type="match status" value="1"/>
</dbReference>
<dbReference type="PANTHER" id="PTHR43784:SF2">
    <property type="entry name" value="GDSL-LIKE LIPASE_ACYLHYDROLASE, PUTATIVE (AFU_ORTHOLOGUE AFUA_2G00820)-RELATED"/>
    <property type="match status" value="1"/>
</dbReference>
<dbReference type="PANTHER" id="PTHR43784">
    <property type="entry name" value="GDSL-LIKE LIPASE/ACYLHYDROLASE, PUTATIVE (AFU_ORTHOLOGUE AFUA_2G00820)-RELATED"/>
    <property type="match status" value="1"/>
</dbReference>
<evidence type="ECO:0000313" key="2">
    <source>
        <dbReference type="EMBL" id="GIG55071.1"/>
    </source>
</evidence>
<evidence type="ECO:0000313" key="3">
    <source>
        <dbReference type="Proteomes" id="UP000652354"/>
    </source>
</evidence>
<dbReference type="InterPro" id="IPR053140">
    <property type="entry name" value="GDSL_Rv0518-like"/>
</dbReference>
<keyword evidence="3" id="KW-1185">Reference proteome</keyword>
<reference evidence="2" key="1">
    <citation type="submission" date="2021-01" db="EMBL/GenBank/DDBJ databases">
        <title>Whole genome shotgun sequence of Demequina activiva NBRC 110675.</title>
        <authorList>
            <person name="Komaki H."/>
            <person name="Tamura T."/>
        </authorList>
    </citation>
    <scope>NUCLEOTIDE SEQUENCE</scope>
    <source>
        <strain evidence="2">NBRC 110675</strain>
    </source>
</reference>
<feature type="domain" description="SGNH hydrolase-type esterase" evidence="1">
    <location>
        <begin position="3"/>
        <end position="176"/>
    </location>
</feature>
<name>A0A919Q549_9MICO</name>
<dbReference type="GO" id="GO:0016787">
    <property type="term" value="F:hydrolase activity"/>
    <property type="evidence" value="ECO:0007669"/>
    <property type="project" value="UniProtKB-KW"/>
</dbReference>
<organism evidence="2 3">
    <name type="scientific">Demequina activiva</name>
    <dbReference type="NCBI Taxonomy" id="1582364"/>
    <lineage>
        <taxon>Bacteria</taxon>
        <taxon>Bacillati</taxon>
        <taxon>Actinomycetota</taxon>
        <taxon>Actinomycetes</taxon>
        <taxon>Micrococcales</taxon>
        <taxon>Demequinaceae</taxon>
        <taxon>Demequina</taxon>
    </lineage>
</organism>
<proteinExistence type="predicted"/>
<dbReference type="InterPro" id="IPR013830">
    <property type="entry name" value="SGNH_hydro"/>
</dbReference>
<protein>
    <submittedName>
        <fullName evidence="2">SGNH hydrolase</fullName>
    </submittedName>
</protein>
<dbReference type="Proteomes" id="UP000652354">
    <property type="component" value="Unassembled WGS sequence"/>
</dbReference>
<sequence length="251" mass="26455">MVAIGDSLTLGVGDGTQDARGDVGWAAHTARALGASAFVNLAANGTRARDLVPRQLAAALAARPDVVLATAGGNDVLRGDFDPAEVERELTAALGALAHPGRRIVLVTIDRIGLFDAFPAAITDVMARRVGLANIAIRAAAATVGATVVDGAAVFRIAGRRAWHIDRIHPSAYGHRQIAWTAVAALSPQWCAVAPISPAPAAPRLRTRAWWLVRKGAPWAVKRSRDLIPQIAQAVTHELLEDRRGRIGRTA</sequence>
<dbReference type="AlphaFoldDB" id="A0A919Q549"/>